<evidence type="ECO:0000313" key="2">
    <source>
        <dbReference type="Proteomes" id="UP001234913"/>
    </source>
</evidence>
<protein>
    <submittedName>
        <fullName evidence="1">HAD family hydrolase</fullName>
        <ecNumber evidence="1">3.-.-.-</ecNumber>
    </submittedName>
</protein>
<organism evidence="1 2">
    <name type="scientific">Staphylococcus hyicus</name>
    <dbReference type="NCBI Taxonomy" id="1284"/>
    <lineage>
        <taxon>Bacteria</taxon>
        <taxon>Bacillati</taxon>
        <taxon>Bacillota</taxon>
        <taxon>Bacilli</taxon>
        <taxon>Bacillales</taxon>
        <taxon>Staphylococcaceae</taxon>
        <taxon>Staphylococcus</taxon>
    </lineage>
</organism>
<proteinExistence type="predicted"/>
<name>A0ACD5FJQ4_STAHY</name>
<evidence type="ECO:0000313" key="1">
    <source>
        <dbReference type="EMBL" id="XKR68445.1"/>
    </source>
</evidence>
<reference evidence="1" key="1">
    <citation type="submission" date="2024-09" db="EMBL/GenBank/DDBJ databases">
        <authorList>
            <person name="Gagne-Thivierge C."/>
        </authorList>
    </citation>
    <scope>NUCLEOTIDE SEQUENCE</scope>
    <source>
        <strain evidence="1">SC310</strain>
    </source>
</reference>
<accession>A0ACD5FJQ4</accession>
<sequence length="232" mass="26198">MSKGIWLMFDKDGTLIEFDQSWIKIGIQLVEDVCAYFHIKALDDVKKELGIVNDGFSPGSIMASGTLQDMITVFNQYANQDTTLYTTEKSQMLIRTREPEVILFEGVDSMLHTLKSKGYHLGILTSDNRTGMERFFEKTQLHTLFDIVISTNGDHYEKPDPRILGPLWERGVKGRDMIMIGDTDNDMKTGRNAHALLNVGVRTGLGNQAKFDDADVILNDVTELPRILKTTH</sequence>
<dbReference type="EC" id="3.-.-.-" evidence="1"/>
<keyword evidence="1" id="KW-0378">Hydrolase</keyword>
<keyword evidence="2" id="KW-1185">Reference proteome</keyword>
<dbReference type="EMBL" id="CP171742">
    <property type="protein sequence ID" value="XKR68445.1"/>
    <property type="molecule type" value="Genomic_DNA"/>
</dbReference>
<dbReference type="Proteomes" id="UP001234913">
    <property type="component" value="Chromosome"/>
</dbReference>
<gene>
    <name evidence="1" type="ORF">QUC96_008255</name>
</gene>